<name>A0ACB9CKU1_ARCLA</name>
<gene>
    <name evidence="1" type="ORF">L6452_14345</name>
</gene>
<dbReference type="Proteomes" id="UP001055879">
    <property type="component" value="Linkage Group LG04"/>
</dbReference>
<evidence type="ECO:0000313" key="1">
    <source>
        <dbReference type="EMBL" id="KAI3734865.1"/>
    </source>
</evidence>
<dbReference type="EMBL" id="CM042050">
    <property type="protein sequence ID" value="KAI3734865.1"/>
    <property type="molecule type" value="Genomic_DNA"/>
</dbReference>
<reference evidence="2" key="1">
    <citation type="journal article" date="2022" name="Mol. Ecol. Resour.">
        <title>The genomes of chicory, endive, great burdock and yacon provide insights into Asteraceae palaeo-polyploidization history and plant inulin production.</title>
        <authorList>
            <person name="Fan W."/>
            <person name="Wang S."/>
            <person name="Wang H."/>
            <person name="Wang A."/>
            <person name="Jiang F."/>
            <person name="Liu H."/>
            <person name="Zhao H."/>
            <person name="Xu D."/>
            <person name="Zhang Y."/>
        </authorList>
    </citation>
    <scope>NUCLEOTIDE SEQUENCE [LARGE SCALE GENOMIC DNA]</scope>
    <source>
        <strain evidence="2">cv. Niubang</strain>
    </source>
</reference>
<accession>A0ACB9CKU1</accession>
<proteinExistence type="predicted"/>
<organism evidence="1 2">
    <name type="scientific">Arctium lappa</name>
    <name type="common">Greater burdock</name>
    <name type="synonym">Lappa major</name>
    <dbReference type="NCBI Taxonomy" id="4217"/>
    <lineage>
        <taxon>Eukaryota</taxon>
        <taxon>Viridiplantae</taxon>
        <taxon>Streptophyta</taxon>
        <taxon>Embryophyta</taxon>
        <taxon>Tracheophyta</taxon>
        <taxon>Spermatophyta</taxon>
        <taxon>Magnoliopsida</taxon>
        <taxon>eudicotyledons</taxon>
        <taxon>Gunneridae</taxon>
        <taxon>Pentapetalae</taxon>
        <taxon>asterids</taxon>
        <taxon>campanulids</taxon>
        <taxon>Asterales</taxon>
        <taxon>Asteraceae</taxon>
        <taxon>Carduoideae</taxon>
        <taxon>Cardueae</taxon>
        <taxon>Arctiinae</taxon>
        <taxon>Arctium</taxon>
    </lineage>
</organism>
<evidence type="ECO:0000313" key="2">
    <source>
        <dbReference type="Proteomes" id="UP001055879"/>
    </source>
</evidence>
<reference evidence="1 2" key="2">
    <citation type="journal article" date="2022" name="Mol. Ecol. Resour.">
        <title>The genomes of chicory, endive, great burdock and yacon provide insights into Asteraceae paleo-polyploidization history and plant inulin production.</title>
        <authorList>
            <person name="Fan W."/>
            <person name="Wang S."/>
            <person name="Wang H."/>
            <person name="Wang A."/>
            <person name="Jiang F."/>
            <person name="Liu H."/>
            <person name="Zhao H."/>
            <person name="Xu D."/>
            <person name="Zhang Y."/>
        </authorList>
    </citation>
    <scope>NUCLEOTIDE SEQUENCE [LARGE SCALE GENOMIC DNA]</scope>
    <source>
        <strain evidence="2">cv. Niubang</strain>
    </source>
</reference>
<sequence length="152" mass="17014">MTDLSLPWKSRAKKIVSQLRSHPLPLPTTNSSTFMISKSLLWLFTRLVHRVLHLKSLFKVPNPFSTVNPRLLLDVDDSGYGGGPSSVGATVVLDFMVEVLANFVTEQIKATPIIKSILEMVPLYVDVESVLVFVRFSRLFVYSVVPSIKFPP</sequence>
<keyword evidence="2" id="KW-1185">Reference proteome</keyword>
<comment type="caution">
    <text evidence="1">The sequence shown here is derived from an EMBL/GenBank/DDBJ whole genome shotgun (WGS) entry which is preliminary data.</text>
</comment>
<protein>
    <submittedName>
        <fullName evidence="1">Uncharacterized protein</fullName>
    </submittedName>
</protein>